<keyword evidence="10" id="KW-1185">Reference proteome</keyword>
<feature type="transmembrane region" description="Helical" evidence="8">
    <location>
        <begin position="230"/>
        <end position="246"/>
    </location>
</feature>
<name>A0A2P8E4W3_9BACT</name>
<dbReference type="InterPro" id="IPR002781">
    <property type="entry name" value="TM_pro_TauE-like"/>
</dbReference>
<gene>
    <name evidence="9" type="ORF">CLV48_105256</name>
</gene>
<accession>A0A2P8E4W3</accession>
<dbReference type="InterPro" id="IPR052017">
    <property type="entry name" value="TSUP"/>
</dbReference>
<evidence type="ECO:0000256" key="7">
    <source>
        <dbReference type="ARBA" id="ARBA00023136"/>
    </source>
</evidence>
<dbReference type="RefSeq" id="WP_245889536.1">
    <property type="nucleotide sequence ID" value="NZ_JAUVYL010000009.1"/>
</dbReference>
<dbReference type="Pfam" id="PF01925">
    <property type="entry name" value="TauE"/>
    <property type="match status" value="1"/>
</dbReference>
<evidence type="ECO:0000256" key="3">
    <source>
        <dbReference type="ARBA" id="ARBA00022448"/>
    </source>
</evidence>
<comment type="subcellular location">
    <subcellularLocation>
        <location evidence="1 8">Cell membrane</location>
        <topology evidence="1 8">Multi-pass membrane protein</topology>
    </subcellularLocation>
</comment>
<dbReference type="PANTHER" id="PTHR30269:SF38">
    <property type="entry name" value="SULFITE EXPORTER TAUE_SAFE"/>
    <property type="match status" value="1"/>
</dbReference>
<comment type="caution">
    <text evidence="9">The sequence shown here is derived from an EMBL/GenBank/DDBJ whole genome shotgun (WGS) entry which is preliminary data.</text>
</comment>
<feature type="transmembrane region" description="Helical" evidence="8">
    <location>
        <begin position="62"/>
        <end position="83"/>
    </location>
</feature>
<dbReference type="GO" id="GO:0005886">
    <property type="term" value="C:plasma membrane"/>
    <property type="evidence" value="ECO:0007669"/>
    <property type="project" value="UniProtKB-SubCell"/>
</dbReference>
<keyword evidence="6 8" id="KW-1133">Transmembrane helix</keyword>
<proteinExistence type="inferred from homology"/>
<reference evidence="9 10" key="1">
    <citation type="submission" date="2018-03" db="EMBL/GenBank/DDBJ databases">
        <title>Genomic Encyclopedia of Archaeal and Bacterial Type Strains, Phase II (KMG-II): from individual species to whole genera.</title>
        <authorList>
            <person name="Goeker M."/>
        </authorList>
    </citation>
    <scope>NUCLEOTIDE SEQUENCE [LARGE SCALE GENOMIC DNA]</scope>
    <source>
        <strain evidence="9 10">DSM 28057</strain>
    </source>
</reference>
<evidence type="ECO:0000256" key="2">
    <source>
        <dbReference type="ARBA" id="ARBA00009142"/>
    </source>
</evidence>
<feature type="transmembrane region" description="Helical" evidence="8">
    <location>
        <begin position="90"/>
        <end position="110"/>
    </location>
</feature>
<dbReference type="EMBL" id="PYGF01000005">
    <property type="protein sequence ID" value="PSL04510.1"/>
    <property type="molecule type" value="Genomic_DNA"/>
</dbReference>
<evidence type="ECO:0000256" key="4">
    <source>
        <dbReference type="ARBA" id="ARBA00022475"/>
    </source>
</evidence>
<evidence type="ECO:0000313" key="9">
    <source>
        <dbReference type="EMBL" id="PSL04510.1"/>
    </source>
</evidence>
<dbReference type="AlphaFoldDB" id="A0A2P8E4W3"/>
<dbReference type="PANTHER" id="PTHR30269">
    <property type="entry name" value="TRANSMEMBRANE PROTEIN YFCA"/>
    <property type="match status" value="1"/>
</dbReference>
<evidence type="ECO:0000256" key="1">
    <source>
        <dbReference type="ARBA" id="ARBA00004651"/>
    </source>
</evidence>
<evidence type="ECO:0000256" key="8">
    <source>
        <dbReference type="RuleBase" id="RU363041"/>
    </source>
</evidence>
<comment type="similarity">
    <text evidence="2 8">Belongs to the 4-toluene sulfonate uptake permease (TSUP) (TC 2.A.102) family.</text>
</comment>
<feature type="transmembrane region" description="Helical" evidence="8">
    <location>
        <begin position="258"/>
        <end position="278"/>
    </location>
</feature>
<dbReference type="Proteomes" id="UP000240708">
    <property type="component" value="Unassembled WGS sequence"/>
</dbReference>
<keyword evidence="7 8" id="KW-0472">Membrane</keyword>
<evidence type="ECO:0000256" key="6">
    <source>
        <dbReference type="ARBA" id="ARBA00022989"/>
    </source>
</evidence>
<organism evidence="9 10">
    <name type="scientific">Cecembia rubra</name>
    <dbReference type="NCBI Taxonomy" id="1485585"/>
    <lineage>
        <taxon>Bacteria</taxon>
        <taxon>Pseudomonadati</taxon>
        <taxon>Bacteroidota</taxon>
        <taxon>Cytophagia</taxon>
        <taxon>Cytophagales</taxon>
        <taxon>Cyclobacteriaceae</taxon>
        <taxon>Cecembia</taxon>
    </lineage>
</organism>
<sequence length="279" mass="30627">MITLVKKPAPERPLLLAKNIKNMEIFIISLTAFFVAILTFFSGFGLGTILTPVFMVFFPVDLAIALTGVVHFFNNIFKLFLVGKKSDTEVLIKFGVPAVLFALLGSWLMLKMTDWKPLFAYEAFGKEFEVYPVKFTVSMVLIIFASMDLIPYFQKLQFGKEKLPIGGALSGFFGGLSGNQGALRSAFLIKAGLSKEAFVGTAVVVSTFVDFTRLSVYATRFLNTSLIDNIQLVSIATISAILGAYIGNKLLKKVTLKFLQFTVAIMLILISIALGAGWI</sequence>
<feature type="transmembrane region" description="Helical" evidence="8">
    <location>
        <begin position="25"/>
        <end position="50"/>
    </location>
</feature>
<feature type="transmembrane region" description="Helical" evidence="8">
    <location>
        <begin position="130"/>
        <end position="153"/>
    </location>
</feature>
<keyword evidence="5 8" id="KW-0812">Transmembrane</keyword>
<protein>
    <recommendedName>
        <fullName evidence="8">Probable membrane transporter protein</fullName>
    </recommendedName>
</protein>
<evidence type="ECO:0000256" key="5">
    <source>
        <dbReference type="ARBA" id="ARBA00022692"/>
    </source>
</evidence>
<keyword evidence="3" id="KW-0813">Transport</keyword>
<evidence type="ECO:0000313" key="10">
    <source>
        <dbReference type="Proteomes" id="UP000240708"/>
    </source>
</evidence>
<keyword evidence="4 8" id="KW-1003">Cell membrane</keyword>